<dbReference type="Gene3D" id="3.40.1690.10">
    <property type="entry name" value="secretion proteins EscU"/>
    <property type="match status" value="1"/>
</dbReference>
<evidence type="ECO:0000313" key="16">
    <source>
        <dbReference type="Proteomes" id="UP001595799"/>
    </source>
</evidence>
<evidence type="ECO:0000256" key="2">
    <source>
        <dbReference type="ARBA" id="ARBA00010690"/>
    </source>
</evidence>
<gene>
    <name evidence="13 15" type="primary">flhB</name>
    <name evidence="15" type="ORF">ACFOW6_06375</name>
</gene>
<keyword evidence="9 13" id="KW-1133">Transmembrane helix</keyword>
<evidence type="ECO:0000256" key="7">
    <source>
        <dbReference type="ARBA" id="ARBA00022795"/>
    </source>
</evidence>
<feature type="transmembrane region" description="Helical" evidence="13">
    <location>
        <begin position="195"/>
        <end position="213"/>
    </location>
</feature>
<evidence type="ECO:0000256" key="3">
    <source>
        <dbReference type="ARBA" id="ARBA00021622"/>
    </source>
</evidence>
<evidence type="ECO:0000256" key="10">
    <source>
        <dbReference type="ARBA" id="ARBA00023136"/>
    </source>
</evidence>
<accession>A0ABV8UK37</accession>
<comment type="similarity">
    <text evidence="2 13">Belongs to the type III secretion exporter family.</text>
</comment>
<keyword evidence="10 13" id="KW-0472">Membrane</keyword>
<evidence type="ECO:0000256" key="13">
    <source>
        <dbReference type="RuleBase" id="RU364091"/>
    </source>
</evidence>
<dbReference type="InterPro" id="IPR006136">
    <property type="entry name" value="FlhB"/>
</dbReference>
<comment type="subcellular location">
    <subcellularLocation>
        <location evidence="1">Cell membrane</location>
        <topology evidence="1">Multi-pass membrane protein</topology>
    </subcellularLocation>
</comment>
<evidence type="ECO:0000256" key="1">
    <source>
        <dbReference type="ARBA" id="ARBA00004651"/>
    </source>
</evidence>
<keyword evidence="4 13" id="KW-0813">Transport</keyword>
<keyword evidence="5 13" id="KW-1003">Cell membrane</keyword>
<dbReference type="RefSeq" id="WP_382421507.1">
    <property type="nucleotide sequence ID" value="NZ_JBHSCW010000003.1"/>
</dbReference>
<dbReference type="PRINTS" id="PR00950">
    <property type="entry name" value="TYPE3IMSPROT"/>
</dbReference>
<organism evidence="15 16">
    <name type="scientific">Fodinicurvata halophila</name>
    <dbReference type="NCBI Taxonomy" id="1419723"/>
    <lineage>
        <taxon>Bacteria</taxon>
        <taxon>Pseudomonadati</taxon>
        <taxon>Pseudomonadota</taxon>
        <taxon>Alphaproteobacteria</taxon>
        <taxon>Rhodospirillales</taxon>
        <taxon>Rhodovibrionaceae</taxon>
        <taxon>Fodinicurvata</taxon>
    </lineage>
</organism>
<evidence type="ECO:0000256" key="14">
    <source>
        <dbReference type="SAM" id="MobiDB-lite"/>
    </source>
</evidence>
<evidence type="ECO:0000256" key="4">
    <source>
        <dbReference type="ARBA" id="ARBA00022448"/>
    </source>
</evidence>
<evidence type="ECO:0000256" key="5">
    <source>
        <dbReference type="ARBA" id="ARBA00022475"/>
    </source>
</evidence>
<name>A0ABV8UK37_9PROT</name>
<feature type="compositionally biased region" description="Basic and acidic residues" evidence="14">
    <location>
        <begin position="7"/>
        <end position="26"/>
    </location>
</feature>
<keyword evidence="15" id="KW-0282">Flagellum</keyword>
<dbReference type="Pfam" id="PF01312">
    <property type="entry name" value="Bac_export_2"/>
    <property type="match status" value="1"/>
</dbReference>
<dbReference type="InterPro" id="IPR006135">
    <property type="entry name" value="T3SS_substrate_exporter"/>
</dbReference>
<evidence type="ECO:0000256" key="11">
    <source>
        <dbReference type="ARBA" id="ARBA00023225"/>
    </source>
</evidence>
<evidence type="ECO:0000256" key="6">
    <source>
        <dbReference type="ARBA" id="ARBA00022692"/>
    </source>
</evidence>
<dbReference type="PANTHER" id="PTHR30531:SF12">
    <property type="entry name" value="FLAGELLAR BIOSYNTHETIC PROTEIN FLHB"/>
    <property type="match status" value="1"/>
</dbReference>
<reference evidence="16" key="1">
    <citation type="journal article" date="2019" name="Int. J. Syst. Evol. Microbiol.">
        <title>The Global Catalogue of Microorganisms (GCM) 10K type strain sequencing project: providing services to taxonomists for standard genome sequencing and annotation.</title>
        <authorList>
            <consortium name="The Broad Institute Genomics Platform"/>
            <consortium name="The Broad Institute Genome Sequencing Center for Infectious Disease"/>
            <person name="Wu L."/>
            <person name="Ma J."/>
        </authorList>
    </citation>
    <scope>NUCLEOTIDE SEQUENCE [LARGE SCALE GENOMIC DNA]</scope>
    <source>
        <strain evidence="16">CECT 8472</strain>
    </source>
</reference>
<evidence type="ECO:0000256" key="9">
    <source>
        <dbReference type="ARBA" id="ARBA00022989"/>
    </source>
</evidence>
<dbReference type="Gene3D" id="6.10.250.2080">
    <property type="match status" value="1"/>
</dbReference>
<keyword evidence="11 13" id="KW-1006">Bacterial flagellum protein export</keyword>
<keyword evidence="16" id="KW-1185">Reference proteome</keyword>
<feature type="transmembrane region" description="Helical" evidence="13">
    <location>
        <begin position="91"/>
        <end position="120"/>
    </location>
</feature>
<evidence type="ECO:0000256" key="12">
    <source>
        <dbReference type="ARBA" id="ARBA00025078"/>
    </source>
</evidence>
<keyword evidence="7 13" id="KW-1005">Bacterial flagellum biogenesis</keyword>
<evidence type="ECO:0000256" key="8">
    <source>
        <dbReference type="ARBA" id="ARBA00022927"/>
    </source>
</evidence>
<dbReference type="Proteomes" id="UP001595799">
    <property type="component" value="Unassembled WGS sequence"/>
</dbReference>
<dbReference type="SUPFAM" id="SSF160544">
    <property type="entry name" value="EscU C-terminal domain-like"/>
    <property type="match status" value="1"/>
</dbReference>
<sequence>MAEEQKDDSQKTEEPTPKRLQDAREKGQVARSQEVNHWFIILGFALILGVMSPWVVNRIGLALLPFIERPHDIIVESSTAQTLMYDTVMQVAIALSLPFLAMIVLALASGFLQFGLIFSFESLKPKLSKLSLVSGFKKIFGSRAIMEFLKGILKITLIGVVIAAVIWPEGQKILNLSDLQPQEILVFLRAESLRLLIAVLAMMTVIAAADFAYQRYKHIKEMRMTRQEVRDETKQSEGDPLVKSRLRQIRMERSRRRMMAAVPSADVVVTNPTHYAIALKYNSEEMNAPTVVAKGIDDVALRIRDVARQNEVPLVENRPLAHALYDAVEIDEEVPPEHYKAVAEIIGYVMRIKGQLSGGSGSRPS</sequence>
<protein>
    <recommendedName>
        <fullName evidence="3 13">Flagellar biosynthetic protein FlhB</fullName>
    </recommendedName>
</protein>
<feature type="region of interest" description="Disordered" evidence="14">
    <location>
        <begin position="1"/>
        <end position="26"/>
    </location>
</feature>
<keyword evidence="6 13" id="KW-0812">Transmembrane</keyword>
<dbReference type="PANTHER" id="PTHR30531">
    <property type="entry name" value="FLAGELLAR BIOSYNTHETIC PROTEIN FLHB"/>
    <property type="match status" value="1"/>
</dbReference>
<dbReference type="NCBIfam" id="TIGR00328">
    <property type="entry name" value="flhB"/>
    <property type="match status" value="1"/>
</dbReference>
<proteinExistence type="inferred from homology"/>
<comment type="function">
    <text evidence="12 13">Required for formation of the rod structure in the basal body of the flagellar apparatus. Together with FliI and FliH, may constitute the export apparatus of flagellin.</text>
</comment>
<comment type="caution">
    <text evidence="15">The sequence shown here is derived from an EMBL/GenBank/DDBJ whole genome shotgun (WGS) entry which is preliminary data.</text>
</comment>
<evidence type="ECO:0000313" key="15">
    <source>
        <dbReference type="EMBL" id="MFC4351168.1"/>
    </source>
</evidence>
<dbReference type="InterPro" id="IPR029025">
    <property type="entry name" value="T3SS_substrate_exporter_C"/>
</dbReference>
<keyword evidence="15" id="KW-0969">Cilium</keyword>
<feature type="transmembrane region" description="Helical" evidence="13">
    <location>
        <begin position="148"/>
        <end position="167"/>
    </location>
</feature>
<keyword evidence="8 13" id="KW-0653">Protein transport</keyword>
<feature type="transmembrane region" description="Helical" evidence="13">
    <location>
        <begin position="35"/>
        <end position="56"/>
    </location>
</feature>
<dbReference type="EMBL" id="JBHSCW010000003">
    <property type="protein sequence ID" value="MFC4351168.1"/>
    <property type="molecule type" value="Genomic_DNA"/>
</dbReference>
<keyword evidence="15" id="KW-0966">Cell projection</keyword>